<feature type="modified residue" description="N6-(pyridoxal phosphate)lysine" evidence="12">
    <location>
        <position position="206"/>
    </location>
</feature>
<comment type="pathway">
    <text evidence="2 12">Amino-acid biosynthesis; L-histidine biosynthesis; L-histidine from 5-phospho-alpha-D-ribose 1-diphosphate: step 7/9.</text>
</comment>
<dbReference type="SUPFAM" id="SSF53383">
    <property type="entry name" value="PLP-dependent transferases"/>
    <property type="match status" value="1"/>
</dbReference>
<dbReference type="Gene3D" id="3.90.1150.10">
    <property type="entry name" value="Aspartate Aminotransferase, domain 1"/>
    <property type="match status" value="1"/>
</dbReference>
<evidence type="ECO:0000256" key="10">
    <source>
        <dbReference type="ARBA" id="ARBA00023102"/>
    </source>
</evidence>
<reference evidence="14 15" key="1">
    <citation type="submission" date="2019-07" db="EMBL/GenBank/DDBJ databases">
        <title>Draft Genome Sequences of Bacteroides pyogenes Strains Isolated from the Uterus Holstein Dairy Cows with Metritis.</title>
        <authorList>
            <person name="Cunha F."/>
            <person name="Galvao K.N."/>
            <person name="Jeon S.J."/>
            <person name="Jeong K.C."/>
        </authorList>
    </citation>
    <scope>NUCLEOTIDE SEQUENCE [LARGE SCALE GENOMIC DNA]</scope>
    <source>
        <strain evidence="14 15">KG-31</strain>
    </source>
</reference>
<feature type="domain" description="Aminotransferase class I/classII large" evidence="13">
    <location>
        <begin position="61"/>
        <end position="340"/>
    </location>
</feature>
<evidence type="ECO:0000256" key="11">
    <source>
        <dbReference type="ARBA" id="ARBA00047481"/>
    </source>
</evidence>
<gene>
    <name evidence="12 14" type="primary">hisC</name>
    <name evidence="14" type="ORF">FNJ60_04580</name>
</gene>
<comment type="cofactor">
    <cofactor evidence="1 12">
        <name>pyridoxal 5'-phosphate</name>
        <dbReference type="ChEBI" id="CHEBI:597326"/>
    </cofactor>
</comment>
<dbReference type="AlphaFoldDB" id="A0A5D3EEB7"/>
<evidence type="ECO:0000256" key="1">
    <source>
        <dbReference type="ARBA" id="ARBA00001933"/>
    </source>
</evidence>
<comment type="similarity">
    <text evidence="4 12">Belongs to the class-II pyridoxal-phosphate-dependent aminotransferase family. Histidinol-phosphate aminotransferase subfamily.</text>
</comment>
<evidence type="ECO:0000256" key="5">
    <source>
        <dbReference type="ARBA" id="ARBA00011738"/>
    </source>
</evidence>
<dbReference type="GO" id="GO:0004400">
    <property type="term" value="F:histidinol-phosphate transaminase activity"/>
    <property type="evidence" value="ECO:0007669"/>
    <property type="project" value="UniProtKB-UniRule"/>
</dbReference>
<evidence type="ECO:0000313" key="14">
    <source>
        <dbReference type="EMBL" id="TYK34537.1"/>
    </source>
</evidence>
<comment type="caution">
    <text evidence="14">The sequence shown here is derived from an EMBL/GenBank/DDBJ whole genome shotgun (WGS) entry which is preliminary data.</text>
</comment>
<dbReference type="EMBL" id="VKLW01000007">
    <property type="protein sequence ID" value="TYK34537.1"/>
    <property type="molecule type" value="Genomic_DNA"/>
</dbReference>
<comment type="subunit">
    <text evidence="5 12">Homodimer.</text>
</comment>
<dbReference type="GO" id="GO:0030170">
    <property type="term" value="F:pyridoxal phosphate binding"/>
    <property type="evidence" value="ECO:0007669"/>
    <property type="project" value="InterPro"/>
</dbReference>
<dbReference type="Gene3D" id="3.40.640.10">
    <property type="entry name" value="Type I PLP-dependent aspartate aminotransferase-like (Major domain)"/>
    <property type="match status" value="1"/>
</dbReference>
<dbReference type="CDD" id="cd00609">
    <property type="entry name" value="AAT_like"/>
    <property type="match status" value="1"/>
</dbReference>
<dbReference type="GO" id="GO:0000105">
    <property type="term" value="P:L-histidine biosynthetic process"/>
    <property type="evidence" value="ECO:0007669"/>
    <property type="project" value="UniProtKB-UniRule"/>
</dbReference>
<dbReference type="InterPro" id="IPR005861">
    <property type="entry name" value="HisP_aminotrans"/>
</dbReference>
<keyword evidence="10 12" id="KW-0368">Histidine biosynthesis</keyword>
<evidence type="ECO:0000259" key="13">
    <source>
        <dbReference type="Pfam" id="PF00155"/>
    </source>
</evidence>
<evidence type="ECO:0000256" key="2">
    <source>
        <dbReference type="ARBA" id="ARBA00005011"/>
    </source>
</evidence>
<dbReference type="UniPathway" id="UPA00031">
    <property type="reaction ID" value="UER00012"/>
</dbReference>
<comment type="catalytic activity">
    <reaction evidence="11 12">
        <text>L-histidinol phosphate + 2-oxoglutarate = 3-(imidazol-4-yl)-2-oxopropyl phosphate + L-glutamate</text>
        <dbReference type="Rhea" id="RHEA:23744"/>
        <dbReference type="ChEBI" id="CHEBI:16810"/>
        <dbReference type="ChEBI" id="CHEBI:29985"/>
        <dbReference type="ChEBI" id="CHEBI:57766"/>
        <dbReference type="ChEBI" id="CHEBI:57980"/>
        <dbReference type="EC" id="2.6.1.9"/>
    </reaction>
</comment>
<name>A0A5D3EEB7_9BACE</name>
<dbReference type="InterPro" id="IPR001917">
    <property type="entry name" value="Aminotrans_II_pyridoxalP_BS"/>
</dbReference>
<protein>
    <recommendedName>
        <fullName evidence="12">Histidinol-phosphate aminotransferase</fullName>
        <ecNumber evidence="12">2.6.1.9</ecNumber>
    </recommendedName>
    <alternativeName>
        <fullName evidence="12">Imidazole acetol-phosphate transaminase</fullName>
    </alternativeName>
</protein>
<dbReference type="EC" id="2.6.1.9" evidence="12"/>
<dbReference type="NCBIfam" id="TIGR01141">
    <property type="entry name" value="hisC"/>
    <property type="match status" value="1"/>
</dbReference>
<keyword evidence="15" id="KW-1185">Reference proteome</keyword>
<dbReference type="InterPro" id="IPR015422">
    <property type="entry name" value="PyrdxlP-dep_Trfase_small"/>
</dbReference>
<evidence type="ECO:0000256" key="3">
    <source>
        <dbReference type="ARBA" id="ARBA00005189"/>
    </source>
</evidence>
<comment type="pathway">
    <text evidence="3">Lipid metabolism.</text>
</comment>
<keyword evidence="6 12" id="KW-0032">Aminotransferase</keyword>
<evidence type="ECO:0000256" key="6">
    <source>
        <dbReference type="ARBA" id="ARBA00022576"/>
    </source>
</evidence>
<keyword evidence="8 12" id="KW-0808">Transferase</keyword>
<proteinExistence type="inferred from homology"/>
<dbReference type="PROSITE" id="PS00599">
    <property type="entry name" value="AA_TRANSFER_CLASS_2"/>
    <property type="match status" value="1"/>
</dbReference>
<keyword evidence="7 12" id="KW-0028">Amino-acid biosynthesis</keyword>
<evidence type="ECO:0000256" key="8">
    <source>
        <dbReference type="ARBA" id="ARBA00022679"/>
    </source>
</evidence>
<evidence type="ECO:0000256" key="4">
    <source>
        <dbReference type="ARBA" id="ARBA00007970"/>
    </source>
</evidence>
<evidence type="ECO:0000256" key="12">
    <source>
        <dbReference type="HAMAP-Rule" id="MF_01023"/>
    </source>
</evidence>
<dbReference type="InterPro" id="IPR004839">
    <property type="entry name" value="Aminotransferase_I/II_large"/>
</dbReference>
<evidence type="ECO:0000313" key="15">
    <source>
        <dbReference type="Proteomes" id="UP000324383"/>
    </source>
</evidence>
<keyword evidence="9 12" id="KW-0663">Pyridoxal phosphate</keyword>
<dbReference type="PANTHER" id="PTHR42885">
    <property type="entry name" value="HISTIDINOL-PHOSPHATE AMINOTRANSFERASE-RELATED"/>
    <property type="match status" value="1"/>
</dbReference>
<dbReference type="InterPro" id="IPR015421">
    <property type="entry name" value="PyrdxlP-dep_Trfase_major"/>
</dbReference>
<accession>A0A5D3EEB7</accession>
<dbReference type="InterPro" id="IPR015424">
    <property type="entry name" value="PyrdxlP-dep_Trfase"/>
</dbReference>
<dbReference type="PANTHER" id="PTHR42885:SF2">
    <property type="entry name" value="HISTIDINOL-PHOSPHATE AMINOTRANSFERASE"/>
    <property type="match status" value="1"/>
</dbReference>
<evidence type="ECO:0000256" key="9">
    <source>
        <dbReference type="ARBA" id="ARBA00022898"/>
    </source>
</evidence>
<dbReference type="Proteomes" id="UP000324383">
    <property type="component" value="Unassembled WGS sequence"/>
</dbReference>
<sequence>MKTLEELTRPNIRKLQPYSSARDEYKGTQASVFLDANENPYNLPYNRYPDPMQRELKMLLSGVKKVSPGHIFLGNGSDEAIDLLYRAFCEPRQDNVVAIEPTYGMYRVCADINGVEYRKVLLDEHFQLSAEKLLSAVDGHTKLVFLCSPNNPTGNQLLRCEIEKVLQRFEGLLVLDEAYNDFSEESSFLYDLDTFPNLVVLQTFSKAWGGASVRLGMAFASEDVISVLNKIKYPYNVNQLTQQYALDMLRHYDKIEFWIETLKEERSYLEQELAGIPCVIRIYPSDANFLLVKVTDAAKIYDYLAGEGIIVRNRDSVPLCGNCLRVTVGARTENDALIAALKKYGE</sequence>
<dbReference type="Pfam" id="PF00155">
    <property type="entry name" value="Aminotran_1_2"/>
    <property type="match status" value="1"/>
</dbReference>
<organism evidence="14 15">
    <name type="scientific">Bacteroides pyogenes</name>
    <dbReference type="NCBI Taxonomy" id="310300"/>
    <lineage>
        <taxon>Bacteria</taxon>
        <taxon>Pseudomonadati</taxon>
        <taxon>Bacteroidota</taxon>
        <taxon>Bacteroidia</taxon>
        <taxon>Bacteroidales</taxon>
        <taxon>Bacteroidaceae</taxon>
        <taxon>Bacteroides</taxon>
    </lineage>
</organism>
<dbReference type="RefSeq" id="WP_148727752.1">
    <property type="nucleotide sequence ID" value="NZ_CP197398.1"/>
</dbReference>
<dbReference type="HAMAP" id="MF_01023">
    <property type="entry name" value="HisC_aminotrans_2"/>
    <property type="match status" value="1"/>
</dbReference>
<evidence type="ECO:0000256" key="7">
    <source>
        <dbReference type="ARBA" id="ARBA00022605"/>
    </source>
</evidence>